<protein>
    <submittedName>
        <fullName evidence="1">Uncharacterized protein</fullName>
    </submittedName>
</protein>
<accession>A0A7U1HS31</accession>
<evidence type="ECO:0000313" key="1">
    <source>
        <dbReference type="EMBL" id="QQZ47450.1"/>
    </source>
</evidence>
<dbReference type="EMBL" id="MW390533">
    <property type="protein sequence ID" value="QQZ47450.1"/>
    <property type="molecule type" value="Genomic_DNA"/>
</dbReference>
<sequence>MVHVVGHRPARPAGTAAMMLYSYNVHNQKRVCSGPEGRGGAAFQL</sequence>
<name>A0A7U1HS31_ECOLX</name>
<reference evidence="1" key="1">
    <citation type="journal article" date="2021" name="Sci. Rep.">
        <title>Antibiotic resistance plasmid composition and architecture in Escherichia coli isolates from meat.</title>
        <authorList>
            <person name="Darphorn T.S."/>
            <person name="Bel K."/>
            <person name="Koenders-van Sint Anneland B.B."/>
            <person name="Brul S."/>
            <person name="Ter Kuile B.H."/>
        </authorList>
    </citation>
    <scope>NUCLEOTIDE SEQUENCE</scope>
    <source>
        <strain evidence="1">ESBL3215</strain>
    </source>
</reference>
<keyword evidence="1" id="KW-0614">Plasmid</keyword>
<proteinExistence type="predicted"/>
<organism evidence="1">
    <name type="scientific">Escherichia coli</name>
    <dbReference type="NCBI Taxonomy" id="562"/>
    <lineage>
        <taxon>Bacteria</taxon>
        <taxon>Pseudomonadati</taxon>
        <taxon>Pseudomonadota</taxon>
        <taxon>Gammaproteobacteria</taxon>
        <taxon>Enterobacterales</taxon>
        <taxon>Enterobacteriaceae</taxon>
        <taxon>Escherichia</taxon>
    </lineage>
</organism>
<geneLocation type="plasmid" evidence="1">
    <name>pESBL3215-IncF</name>
</geneLocation>
<dbReference type="AlphaFoldDB" id="A0A7U1HS31"/>